<protein>
    <submittedName>
        <fullName evidence="2">Uncharacterized protein</fullName>
    </submittedName>
</protein>
<evidence type="ECO:0000313" key="2">
    <source>
        <dbReference type="EMBL" id="KAK9267096.1"/>
    </source>
</evidence>
<evidence type="ECO:0000313" key="3">
    <source>
        <dbReference type="Proteomes" id="UP001415857"/>
    </source>
</evidence>
<reference evidence="2 3" key="1">
    <citation type="journal article" date="2024" name="Plant J.">
        <title>Genome sequences and population genomics reveal climatic adaptation and genomic divergence between two closely related sweetgum species.</title>
        <authorList>
            <person name="Xu W.Q."/>
            <person name="Ren C.Q."/>
            <person name="Zhang X.Y."/>
            <person name="Comes H.P."/>
            <person name="Liu X.H."/>
            <person name="Li Y.G."/>
            <person name="Kettle C.J."/>
            <person name="Jalonen R."/>
            <person name="Gaisberger H."/>
            <person name="Ma Y.Z."/>
            <person name="Qiu Y.X."/>
        </authorList>
    </citation>
    <scope>NUCLEOTIDE SEQUENCE [LARGE SCALE GENOMIC DNA]</scope>
    <source>
        <strain evidence="2">Hangzhou</strain>
    </source>
</reference>
<dbReference type="InterPro" id="IPR040340">
    <property type="entry name" value="CEST/Y3IP1"/>
</dbReference>
<comment type="caution">
    <text evidence="2">The sequence shown here is derived from an EMBL/GenBank/DDBJ whole genome shotgun (WGS) entry which is preliminary data.</text>
</comment>
<dbReference type="EMBL" id="JBBPBK010000016">
    <property type="protein sequence ID" value="KAK9267096.1"/>
    <property type="molecule type" value="Genomic_DNA"/>
</dbReference>
<accession>A0AAP0N854</accession>
<sequence>MELPASAVVPPTSNDTAQKADGIYKEVVDVYMSNENVQESEFMAIQEPYTLVGNESLQKEKQISVDPISLKESSTRDASSLSRLVLPPINTGPKVTGMYPPLPLAKPKFLSSSLPNSATSSPRFGSILLKKKGRHQSPASPLQVNNVVRQHSAVHSLLTLRQESCLRRSKSCGEGRACAPSNEFDLRLNKVVNGTEHEHEIRLHGSFSGTTEANKDGGGHKSVKKKNTDPYDEGFKCGALCLFLSGFGRGKPVGRARKEEARTVENVISRTVSLERFECGSWSSSAIINGNEAEEDGESVNLYFDLPMELIRTSVNDAHSPVTAAFVFDKEDRKGVLKNSSTKATRKSHESSRHVRFSTSSPTSYPASPSSCNITPRLRKAREEFNAFLEAQGSS</sequence>
<proteinExistence type="predicted"/>
<gene>
    <name evidence="2" type="ORF">L1049_009514</name>
</gene>
<dbReference type="GO" id="GO:0009535">
    <property type="term" value="C:chloroplast thylakoid membrane"/>
    <property type="evidence" value="ECO:0007669"/>
    <property type="project" value="InterPro"/>
</dbReference>
<evidence type="ECO:0000256" key="1">
    <source>
        <dbReference type="SAM" id="MobiDB-lite"/>
    </source>
</evidence>
<organism evidence="2 3">
    <name type="scientific">Liquidambar formosana</name>
    <name type="common">Formosan gum</name>
    <dbReference type="NCBI Taxonomy" id="63359"/>
    <lineage>
        <taxon>Eukaryota</taxon>
        <taxon>Viridiplantae</taxon>
        <taxon>Streptophyta</taxon>
        <taxon>Embryophyta</taxon>
        <taxon>Tracheophyta</taxon>
        <taxon>Spermatophyta</taxon>
        <taxon>Magnoliopsida</taxon>
        <taxon>eudicotyledons</taxon>
        <taxon>Gunneridae</taxon>
        <taxon>Pentapetalae</taxon>
        <taxon>Saxifragales</taxon>
        <taxon>Altingiaceae</taxon>
        <taxon>Liquidambar</taxon>
    </lineage>
</organism>
<feature type="region of interest" description="Disordered" evidence="1">
    <location>
        <begin position="337"/>
        <end position="372"/>
    </location>
</feature>
<feature type="compositionally biased region" description="Low complexity" evidence="1">
    <location>
        <begin position="358"/>
        <end position="371"/>
    </location>
</feature>
<dbReference type="PANTHER" id="PTHR33672:SF24">
    <property type="entry name" value="OS01G0798600 PROTEIN"/>
    <property type="match status" value="1"/>
</dbReference>
<dbReference type="AlphaFoldDB" id="A0AAP0N854"/>
<keyword evidence="3" id="KW-1185">Reference proteome</keyword>
<dbReference type="GO" id="GO:0080183">
    <property type="term" value="P:response to photooxidative stress"/>
    <property type="evidence" value="ECO:0007669"/>
    <property type="project" value="InterPro"/>
</dbReference>
<dbReference type="Proteomes" id="UP001415857">
    <property type="component" value="Unassembled WGS sequence"/>
</dbReference>
<feature type="region of interest" description="Disordered" evidence="1">
    <location>
        <begin position="205"/>
        <end position="228"/>
    </location>
</feature>
<dbReference type="PANTHER" id="PTHR33672">
    <property type="entry name" value="YCF3-INTERACTING PROTEIN 1, CHLOROPLASTIC"/>
    <property type="match status" value="1"/>
</dbReference>
<dbReference type="GO" id="GO:0048564">
    <property type="term" value="P:photosystem I assembly"/>
    <property type="evidence" value="ECO:0007669"/>
    <property type="project" value="InterPro"/>
</dbReference>
<name>A0AAP0N854_LIQFO</name>